<reference evidence="2" key="1">
    <citation type="submission" date="2018-06" db="EMBL/GenBank/DDBJ databases">
        <authorList>
            <person name="Zhirakovskaya E."/>
        </authorList>
    </citation>
    <scope>NUCLEOTIDE SEQUENCE</scope>
</reference>
<name>A0A3B1CXC8_9ZZZZ</name>
<feature type="domain" description="Secretion system C-terminal sorting" evidence="1">
    <location>
        <begin position="500"/>
        <end position="575"/>
    </location>
</feature>
<dbReference type="EMBL" id="UOGD01000260">
    <property type="protein sequence ID" value="VAX23895.1"/>
    <property type="molecule type" value="Genomic_DNA"/>
</dbReference>
<dbReference type="SUPFAM" id="SSF63829">
    <property type="entry name" value="Calcium-dependent phosphotriesterase"/>
    <property type="match status" value="1"/>
</dbReference>
<dbReference type="NCBIfam" id="TIGR04183">
    <property type="entry name" value="Por_Secre_tail"/>
    <property type="match status" value="1"/>
</dbReference>
<accession>A0A3B1CXC8</accession>
<protein>
    <recommendedName>
        <fullName evidence="1">Secretion system C-terminal sorting domain-containing protein</fullName>
    </recommendedName>
</protein>
<dbReference type="InterPro" id="IPR052918">
    <property type="entry name" value="Motility_Chemotaxis_Reg"/>
</dbReference>
<organism evidence="2">
    <name type="scientific">hydrothermal vent metagenome</name>
    <dbReference type="NCBI Taxonomy" id="652676"/>
    <lineage>
        <taxon>unclassified sequences</taxon>
        <taxon>metagenomes</taxon>
        <taxon>ecological metagenomes</taxon>
    </lineage>
</organism>
<gene>
    <name evidence="2" type="ORF">MNBD_IGNAVI01-269</name>
</gene>
<proteinExistence type="predicted"/>
<dbReference type="AlphaFoldDB" id="A0A3B1CXC8"/>
<dbReference type="InterPro" id="IPR026444">
    <property type="entry name" value="Secre_tail"/>
</dbReference>
<dbReference type="InterPro" id="IPR011042">
    <property type="entry name" value="6-blade_b-propeller_TolB-like"/>
</dbReference>
<sequence length="578" mass="64896">MRSELIKKRIVMKTTRIKSLLFIMILSLTSTILAQTTPEWVRAYDQPDNRNKLYASTTDSEGNSYLTGASQVLNGNLTSDNFLTLKYDKNGDLLWVKTFDSGEGGIDEAHAIALDNEGNVYVTGFASSNSIELDEFYTIKYSSEGEEIWHAIFNGPETGGIKWNDRATYIFVDDNQNVYVTGTVEAYDDSTYYVHTNIGVVKYNSEGILKYFDVYDSPYHGDEVPTGISVNKYGHLFISGYTNEQNYYAGDMILLMYDNSGNLKWNVQYDGSESADDKALMLVTDKEGNAYFCGYQNEQLSGGTADLFIAKYDTTGTQVWSDVINSTIEGIDPNLHYPVAMEISPDDNLYIHAYNTGFENFLTKYDLDGTRKWISFWNGTTNIFEPSNIVFDSENNIYVMGHNDPSGWSEGDVLGMAKFDLNGIKTAELFYEDYISDNNGVWGNIPIGIGIDKENSIYLTGTGGISGHGHAFELVKFPRSINAVDDKVNNIVEFKLDQNYPNPFNPSTTISFSIDKQEYVELTVYNSLGQLVTKLLNEDKPAGNYNLVFNAANLPSGVYYYRLFTGNKTMTKKCILMK</sequence>
<dbReference type="Gene3D" id="2.60.40.4070">
    <property type="match status" value="1"/>
</dbReference>
<dbReference type="Pfam" id="PF18962">
    <property type="entry name" value="Por_Secre_tail"/>
    <property type="match status" value="1"/>
</dbReference>
<evidence type="ECO:0000313" key="2">
    <source>
        <dbReference type="EMBL" id="VAX23895.1"/>
    </source>
</evidence>
<dbReference type="SUPFAM" id="SSF101898">
    <property type="entry name" value="NHL repeat"/>
    <property type="match status" value="1"/>
</dbReference>
<dbReference type="Gene3D" id="2.120.10.30">
    <property type="entry name" value="TolB, C-terminal domain"/>
    <property type="match status" value="1"/>
</dbReference>
<evidence type="ECO:0000259" key="1">
    <source>
        <dbReference type="Pfam" id="PF18962"/>
    </source>
</evidence>
<dbReference type="PANTHER" id="PTHR35580">
    <property type="entry name" value="CELL SURFACE GLYCOPROTEIN (S-LAYER PROTEIN)-LIKE PROTEIN"/>
    <property type="match status" value="1"/>
</dbReference>
<dbReference type="PANTHER" id="PTHR35580:SF1">
    <property type="entry name" value="PHYTASE-LIKE DOMAIN-CONTAINING PROTEIN"/>
    <property type="match status" value="1"/>
</dbReference>